<accession>A0A545AP47</accession>
<evidence type="ECO:0000256" key="1">
    <source>
        <dbReference type="SAM" id="MobiDB-lite"/>
    </source>
</evidence>
<organism evidence="2 3">
    <name type="scientific">Cryptosporangium phraense</name>
    <dbReference type="NCBI Taxonomy" id="2593070"/>
    <lineage>
        <taxon>Bacteria</taxon>
        <taxon>Bacillati</taxon>
        <taxon>Actinomycetota</taxon>
        <taxon>Actinomycetes</taxon>
        <taxon>Cryptosporangiales</taxon>
        <taxon>Cryptosporangiaceae</taxon>
        <taxon>Cryptosporangium</taxon>
    </lineage>
</organism>
<proteinExistence type="predicted"/>
<dbReference type="EMBL" id="VIRS01000015">
    <property type="protein sequence ID" value="TQS43063.1"/>
    <property type="molecule type" value="Genomic_DNA"/>
</dbReference>
<dbReference type="InParanoid" id="A0A545AP47"/>
<dbReference type="AlphaFoldDB" id="A0A545AP47"/>
<protein>
    <submittedName>
        <fullName evidence="2">Uncharacterized protein</fullName>
    </submittedName>
</protein>
<evidence type="ECO:0000313" key="3">
    <source>
        <dbReference type="Proteomes" id="UP000317982"/>
    </source>
</evidence>
<dbReference type="RefSeq" id="WP_142706548.1">
    <property type="nucleotide sequence ID" value="NZ_VIRS01000015.1"/>
</dbReference>
<sequence length="71" mass="7466">MTATVVNALLTSAERYAHLARIVSDRSAAARLAEMAGDAERLAEKLLARPARQTATKSATTQERLSGAPAS</sequence>
<dbReference type="Proteomes" id="UP000317982">
    <property type="component" value="Unassembled WGS sequence"/>
</dbReference>
<evidence type="ECO:0000313" key="2">
    <source>
        <dbReference type="EMBL" id="TQS43063.1"/>
    </source>
</evidence>
<feature type="region of interest" description="Disordered" evidence="1">
    <location>
        <begin position="48"/>
        <end position="71"/>
    </location>
</feature>
<keyword evidence="3" id="KW-1185">Reference proteome</keyword>
<comment type="caution">
    <text evidence="2">The sequence shown here is derived from an EMBL/GenBank/DDBJ whole genome shotgun (WGS) entry which is preliminary data.</text>
</comment>
<feature type="compositionally biased region" description="Polar residues" evidence="1">
    <location>
        <begin position="53"/>
        <end position="64"/>
    </location>
</feature>
<name>A0A545AP47_9ACTN</name>
<reference evidence="2 3" key="1">
    <citation type="submission" date="2019-07" db="EMBL/GenBank/DDBJ databases">
        <title>Cryptosporangium phraense sp. nov., isolated from plant litter.</title>
        <authorList>
            <person name="Suriyachadkun C."/>
        </authorList>
    </citation>
    <scope>NUCLEOTIDE SEQUENCE [LARGE SCALE GENOMIC DNA]</scope>
    <source>
        <strain evidence="2 3">A-T 5661</strain>
    </source>
</reference>
<gene>
    <name evidence="2" type="ORF">FL583_21765</name>
</gene>